<dbReference type="GeneID" id="123394038"/>
<protein>
    <submittedName>
        <fullName evidence="7">Intraflagellar transport protein 172 homolog</fullName>
    </submittedName>
</protein>
<keyword evidence="5" id="KW-0966">Cell projection</keyword>
<dbReference type="GO" id="GO:0030992">
    <property type="term" value="C:intraciliary transport particle B"/>
    <property type="evidence" value="ECO:0007669"/>
    <property type="project" value="TreeGrafter"/>
</dbReference>
<reference evidence="7" key="1">
    <citation type="submission" date="2025-08" db="UniProtKB">
        <authorList>
            <consortium name="RefSeq"/>
        </authorList>
    </citation>
    <scope>IDENTIFICATION</scope>
    <source>
        <tissue evidence="7">Brain</tissue>
    </source>
</reference>
<dbReference type="GO" id="GO:0042073">
    <property type="term" value="P:intraciliary transport"/>
    <property type="evidence" value="ECO:0007669"/>
    <property type="project" value="TreeGrafter"/>
</dbReference>
<dbReference type="AlphaFoldDB" id="A0A8U0V804"/>
<comment type="subcellular location">
    <subcellularLocation>
        <location evidence="1">Cell projection</location>
        <location evidence="1">Cilium</location>
    </subcellularLocation>
</comment>
<evidence type="ECO:0000313" key="7">
    <source>
        <dbReference type="RefSeq" id="XP_044943429.1"/>
    </source>
</evidence>
<keyword evidence="6" id="KW-1185">Reference proteome</keyword>
<evidence type="ECO:0000313" key="6">
    <source>
        <dbReference type="Proteomes" id="UP000000715"/>
    </source>
</evidence>
<keyword evidence="4" id="KW-0969">Cilium</keyword>
<dbReference type="GO" id="GO:0036064">
    <property type="term" value="C:ciliary basal body"/>
    <property type="evidence" value="ECO:0007669"/>
    <property type="project" value="TreeGrafter"/>
</dbReference>
<organism evidence="6 7">
    <name type="scientific">Mustela putorius furo</name>
    <name type="common">European domestic ferret</name>
    <name type="synonym">Mustela furo</name>
    <dbReference type="NCBI Taxonomy" id="9669"/>
    <lineage>
        <taxon>Eukaryota</taxon>
        <taxon>Metazoa</taxon>
        <taxon>Chordata</taxon>
        <taxon>Craniata</taxon>
        <taxon>Vertebrata</taxon>
        <taxon>Euteleostomi</taxon>
        <taxon>Mammalia</taxon>
        <taxon>Eutheria</taxon>
        <taxon>Laurasiatheria</taxon>
        <taxon>Carnivora</taxon>
        <taxon>Caniformia</taxon>
        <taxon>Musteloidea</taxon>
        <taxon>Mustelidae</taxon>
        <taxon>Mustelinae</taxon>
        <taxon>Mustela</taxon>
    </lineage>
</organism>
<dbReference type="Proteomes" id="UP000000715">
    <property type="component" value="Unplaced"/>
</dbReference>
<accession>A0A8U0V804</accession>
<keyword evidence="2" id="KW-0853">WD repeat</keyword>
<dbReference type="PANTHER" id="PTHR15722:SF2">
    <property type="entry name" value="INTRAFLAGELLAR TRANSPORT PROTEIN 172 HOMOLOG"/>
    <property type="match status" value="1"/>
</dbReference>
<evidence type="ECO:0000256" key="3">
    <source>
        <dbReference type="ARBA" id="ARBA00022737"/>
    </source>
</evidence>
<dbReference type="GO" id="GO:0005930">
    <property type="term" value="C:axoneme"/>
    <property type="evidence" value="ECO:0007669"/>
    <property type="project" value="TreeGrafter"/>
</dbReference>
<dbReference type="OrthoDB" id="2186662at2759"/>
<dbReference type="RefSeq" id="XP_044943429.1">
    <property type="nucleotide sequence ID" value="XM_045087494.1"/>
</dbReference>
<proteinExistence type="predicted"/>
<evidence type="ECO:0000256" key="2">
    <source>
        <dbReference type="ARBA" id="ARBA00022574"/>
    </source>
</evidence>
<name>A0A8U0V804_MUSPF</name>
<keyword evidence="3" id="KW-0677">Repeat</keyword>
<evidence type="ECO:0000256" key="4">
    <source>
        <dbReference type="ARBA" id="ARBA00023069"/>
    </source>
</evidence>
<evidence type="ECO:0000256" key="1">
    <source>
        <dbReference type="ARBA" id="ARBA00004138"/>
    </source>
</evidence>
<dbReference type="PANTHER" id="PTHR15722">
    <property type="entry name" value="IFT140/172-RELATED"/>
    <property type="match status" value="1"/>
</dbReference>
<gene>
    <name evidence="7" type="primary">LOC123394038</name>
</gene>
<evidence type="ECO:0000256" key="5">
    <source>
        <dbReference type="ARBA" id="ARBA00023273"/>
    </source>
</evidence>
<sequence length="222" mass="25018">MEAGVKKSLEERDGEGKFEEAKAEFIRAGMPKEAVLMFVHNQAWEAAQQVAEAHDPDTVAEALVGQAWGALEEKDIQKAEGLLLRAQRPGLPINYYEEAGLWSDALWIYKDYVRGQLEVLREEYEREATKKGARGMEGLVDQARQWEQAGEYSRAVDCYLKVRGSGSSSLVEKCWMKVRRAPPFLAAHFPDHPHSQHSSSDIAFSSWASHFRSGDRYLLSAC</sequence>